<dbReference type="SUPFAM" id="SSF51011">
    <property type="entry name" value="Glycosyl hydrolase domain"/>
    <property type="match status" value="1"/>
</dbReference>
<evidence type="ECO:0000256" key="10">
    <source>
        <dbReference type="HAMAP-Rule" id="MF_00685"/>
    </source>
</evidence>
<keyword evidence="9 10" id="KW-0119">Carbohydrate metabolism</keyword>
<feature type="active site" description="Nucleophile" evidence="10 11">
    <location>
        <position position="445"/>
    </location>
</feature>
<comment type="caution">
    <text evidence="13">The sequence shown here is derived from an EMBL/GenBank/DDBJ whole genome shotgun (WGS) entry which is preliminary data.</text>
</comment>
<evidence type="ECO:0000256" key="1">
    <source>
        <dbReference type="ARBA" id="ARBA00000826"/>
    </source>
</evidence>
<dbReference type="SUPFAM" id="SSF81296">
    <property type="entry name" value="E set domains"/>
    <property type="match status" value="1"/>
</dbReference>
<comment type="similarity">
    <text evidence="4 10">Belongs to the glycosyl hydrolase 13 family. GlgB subfamily.</text>
</comment>
<evidence type="ECO:0000256" key="4">
    <source>
        <dbReference type="ARBA" id="ARBA00009000"/>
    </source>
</evidence>
<dbReference type="GO" id="GO:0004553">
    <property type="term" value="F:hydrolase activity, hydrolyzing O-glycosyl compounds"/>
    <property type="evidence" value="ECO:0007669"/>
    <property type="project" value="InterPro"/>
</dbReference>
<dbReference type="GO" id="GO:0005829">
    <property type="term" value="C:cytosol"/>
    <property type="evidence" value="ECO:0007669"/>
    <property type="project" value="TreeGrafter"/>
</dbReference>
<dbReference type="NCBIfam" id="NF008967">
    <property type="entry name" value="PRK12313.1"/>
    <property type="match status" value="1"/>
</dbReference>
<dbReference type="InterPro" id="IPR017853">
    <property type="entry name" value="GH"/>
</dbReference>
<keyword evidence="6 10" id="KW-0328">Glycosyltransferase</keyword>
<dbReference type="Pfam" id="PF02806">
    <property type="entry name" value="Alpha-amylase_C"/>
    <property type="match status" value="1"/>
</dbReference>
<dbReference type="SUPFAM" id="SSF51445">
    <property type="entry name" value="(Trans)glycosidases"/>
    <property type="match status" value="1"/>
</dbReference>
<dbReference type="UniPathway" id="UPA00164"/>
<dbReference type="InterPro" id="IPR006048">
    <property type="entry name" value="A-amylase/branching_C"/>
</dbReference>
<dbReference type="InterPro" id="IPR006047">
    <property type="entry name" value="GH13_cat_dom"/>
</dbReference>
<dbReference type="PIRSF" id="PIRSF000463">
    <property type="entry name" value="GlgB"/>
    <property type="match status" value="1"/>
</dbReference>
<evidence type="ECO:0000259" key="12">
    <source>
        <dbReference type="SMART" id="SM00642"/>
    </source>
</evidence>
<comment type="pathway">
    <text evidence="3 10">Glycan biosynthesis; glycogen biosynthesis.</text>
</comment>
<dbReference type="EMBL" id="JACHHQ010000002">
    <property type="protein sequence ID" value="MBB5199548.1"/>
    <property type="molecule type" value="Genomic_DNA"/>
</dbReference>
<dbReference type="Gene3D" id="2.60.40.10">
    <property type="entry name" value="Immunoglobulins"/>
    <property type="match status" value="2"/>
</dbReference>
<dbReference type="Gene3D" id="2.60.40.1180">
    <property type="entry name" value="Golgi alpha-mannosidase II"/>
    <property type="match status" value="1"/>
</dbReference>
<dbReference type="InterPro" id="IPR013780">
    <property type="entry name" value="Glyco_hydro_b"/>
</dbReference>
<sequence>MTEPGITMPDPHAGTNVNGPVPSTALMASLDALLAGRLGDPFSFLGAHQEQNETVVRTFQPWARRVEVLSPQRTSLASLHMVENAHGATGLFAGAVPGLTPDARYILRIYWGNANSPLCTQDTEIVQETEDPYSFGLLLSEFDVHLLAQGLHVELGRCLGAQPMEVDGVSGTRFALWAPNARRVSVIGDFNLWDGRRHPMRYRHSAGVWELFIPRVMAGARYKYELVGPDGALLPHKADPIARATELPPATASVVASALPFVWNDKAWMAERGERQVATAPLSIYELHAASWLRIAGQGNRHLDWKELGERLIPYAMEMGFTHIELMPIMEHPFGGSWGYQPLSQFAPSARFGTPEEFAGFVDACHVAGLGVILDWVPAHFPADAHGLAQFDGTALYEHVDPREGFHQDWNTLIFNLGRNEVSGFLIASALEWLVHFHVDGLRVDAVASMLYRDYSRKPGEWTPNIHGGRENLESVAFLQKLNQTVAEYCPGALMIAEESTAWPGVTTAVEEGGLGFTYKWNLGWMHDTLRYMGSDPLFRRFQHHDMIFGLLYAFTERFILPISHDEVVYGKGALLTKMPGDEWKKRANLRAYFGFMWTHPGKKLLFMGSEFGQPAEWNHDRCLDWDLLDNPNHRGIQRTVRDLNRLYAAHPALHTSDCRSEGFSWIVGGDSANSVLAYSRHADLNVSDAPPLLIICNMTPVPRYGYRVGVPQSSDGEPASSVWREIFNSDAAIYGGSNLGNAGSARSEPVASDGLGFSLELTLPPLATIILQQGQSKRSVISESAEKGQE</sequence>
<dbReference type="InterPro" id="IPR014756">
    <property type="entry name" value="Ig_E-set"/>
</dbReference>
<evidence type="ECO:0000313" key="13">
    <source>
        <dbReference type="EMBL" id="MBB5199548.1"/>
    </source>
</evidence>
<dbReference type="AlphaFoldDB" id="A0A840RRD3"/>
<dbReference type="EC" id="2.4.1.18" evidence="10"/>
<feature type="active site" description="Proton donor" evidence="10 11">
    <location>
        <position position="498"/>
    </location>
</feature>
<accession>A0A840RRD3</accession>
<dbReference type="CDD" id="cd02855">
    <property type="entry name" value="E_set_GBE_prok_N"/>
    <property type="match status" value="1"/>
</dbReference>
<dbReference type="NCBIfam" id="TIGR01515">
    <property type="entry name" value="branching_enzym"/>
    <property type="match status" value="1"/>
</dbReference>
<dbReference type="NCBIfam" id="NF003811">
    <property type="entry name" value="PRK05402.1"/>
    <property type="match status" value="1"/>
</dbReference>
<gene>
    <name evidence="10" type="primary">glgB</name>
    <name evidence="13" type="ORF">HNR39_001375</name>
</gene>
<dbReference type="InterPro" id="IPR054169">
    <property type="entry name" value="GlgB_N"/>
</dbReference>
<evidence type="ECO:0000256" key="2">
    <source>
        <dbReference type="ARBA" id="ARBA00002953"/>
    </source>
</evidence>
<dbReference type="SMART" id="SM00642">
    <property type="entry name" value="Aamy"/>
    <property type="match status" value="1"/>
</dbReference>
<dbReference type="Proteomes" id="UP000571084">
    <property type="component" value="Unassembled WGS sequence"/>
</dbReference>
<evidence type="ECO:0000256" key="3">
    <source>
        <dbReference type="ARBA" id="ARBA00004964"/>
    </source>
</evidence>
<comment type="catalytic activity">
    <reaction evidence="1 10">
        <text>Transfers a segment of a (1-&gt;4)-alpha-D-glucan chain to a primary hydroxy group in a similar glucan chain.</text>
        <dbReference type="EC" id="2.4.1.18"/>
    </reaction>
</comment>
<dbReference type="FunFam" id="3.20.20.80:FF:000003">
    <property type="entry name" value="1,4-alpha-glucan branching enzyme GlgB"/>
    <property type="match status" value="1"/>
</dbReference>
<organism evidence="13 14">
    <name type="scientific">Glaciimonas immobilis</name>
    <dbReference type="NCBI Taxonomy" id="728004"/>
    <lineage>
        <taxon>Bacteria</taxon>
        <taxon>Pseudomonadati</taxon>
        <taxon>Pseudomonadota</taxon>
        <taxon>Betaproteobacteria</taxon>
        <taxon>Burkholderiales</taxon>
        <taxon>Oxalobacteraceae</taxon>
        <taxon>Glaciimonas</taxon>
    </lineage>
</organism>
<reference evidence="13 14" key="1">
    <citation type="submission" date="2020-08" db="EMBL/GenBank/DDBJ databases">
        <title>Genomic Encyclopedia of Type Strains, Phase IV (KMG-IV): sequencing the most valuable type-strain genomes for metagenomic binning, comparative biology and taxonomic classification.</title>
        <authorList>
            <person name="Goeker M."/>
        </authorList>
    </citation>
    <scope>NUCLEOTIDE SEQUENCE [LARGE SCALE GENOMIC DNA]</scope>
    <source>
        <strain evidence="13 14">DSM 23240</strain>
    </source>
</reference>
<dbReference type="CDD" id="cd11322">
    <property type="entry name" value="AmyAc_Glg_BE"/>
    <property type="match status" value="1"/>
</dbReference>
<dbReference type="InterPro" id="IPR044143">
    <property type="entry name" value="GlgB_N_E_set_prok"/>
</dbReference>
<keyword evidence="7 10" id="KW-0808">Transferase</keyword>
<evidence type="ECO:0000256" key="11">
    <source>
        <dbReference type="PIRSR" id="PIRSR000463-1"/>
    </source>
</evidence>
<dbReference type="Pfam" id="PF02922">
    <property type="entry name" value="CBM_48"/>
    <property type="match status" value="1"/>
</dbReference>
<comment type="function">
    <text evidence="2 10">Catalyzes the formation of the alpha-1,6-glucosidic linkages in glycogen by scission of a 1,4-alpha-linked oligosaccharide from growing alpha-1,4-glucan chains and the subsequent attachment of the oligosaccharide to the alpha-1,6 position.</text>
</comment>
<dbReference type="InterPro" id="IPR004193">
    <property type="entry name" value="Glyco_hydro_13_N"/>
</dbReference>
<evidence type="ECO:0000256" key="7">
    <source>
        <dbReference type="ARBA" id="ARBA00022679"/>
    </source>
</evidence>
<evidence type="ECO:0000313" key="14">
    <source>
        <dbReference type="Proteomes" id="UP000571084"/>
    </source>
</evidence>
<dbReference type="GO" id="GO:0005978">
    <property type="term" value="P:glycogen biosynthetic process"/>
    <property type="evidence" value="ECO:0007669"/>
    <property type="project" value="UniProtKB-UniRule"/>
</dbReference>
<keyword evidence="8 10" id="KW-0320">Glycogen biosynthesis</keyword>
<dbReference type="HAMAP" id="MF_00685">
    <property type="entry name" value="GlgB"/>
    <property type="match status" value="1"/>
</dbReference>
<dbReference type="FunFam" id="2.60.40.10:FF:000169">
    <property type="entry name" value="1,4-alpha-glucan branching enzyme GlgB"/>
    <property type="match status" value="1"/>
</dbReference>
<proteinExistence type="inferred from homology"/>
<name>A0A840RRD3_9BURK</name>
<dbReference type="InterPro" id="IPR037439">
    <property type="entry name" value="Branching_enzy"/>
</dbReference>
<dbReference type="InterPro" id="IPR013783">
    <property type="entry name" value="Ig-like_fold"/>
</dbReference>
<dbReference type="GO" id="GO:0003844">
    <property type="term" value="F:1,4-alpha-glucan branching enzyme activity"/>
    <property type="evidence" value="ECO:0007669"/>
    <property type="project" value="UniProtKB-UniRule"/>
</dbReference>
<feature type="domain" description="Glycosyl hydrolase family 13 catalytic" evidence="12">
    <location>
        <begin position="286"/>
        <end position="646"/>
    </location>
</feature>
<dbReference type="InterPro" id="IPR006407">
    <property type="entry name" value="GlgB"/>
</dbReference>
<evidence type="ECO:0000256" key="8">
    <source>
        <dbReference type="ARBA" id="ARBA00023056"/>
    </source>
</evidence>
<dbReference type="Gene3D" id="3.20.20.80">
    <property type="entry name" value="Glycosidases"/>
    <property type="match status" value="1"/>
</dbReference>
<dbReference type="GO" id="GO:0043169">
    <property type="term" value="F:cation binding"/>
    <property type="evidence" value="ECO:0007669"/>
    <property type="project" value="InterPro"/>
</dbReference>
<keyword evidence="5 10" id="KW-0321">Glycogen metabolism</keyword>
<dbReference type="RefSeq" id="WP_168054800.1">
    <property type="nucleotide sequence ID" value="NZ_JAAOZT010000006.1"/>
</dbReference>
<dbReference type="Pfam" id="PF22019">
    <property type="entry name" value="GlgB_N"/>
    <property type="match status" value="1"/>
</dbReference>
<evidence type="ECO:0000256" key="6">
    <source>
        <dbReference type="ARBA" id="ARBA00022676"/>
    </source>
</evidence>
<protein>
    <recommendedName>
        <fullName evidence="10">1,4-alpha-glucan branching enzyme GlgB</fullName>
        <ecNumber evidence="10">2.4.1.18</ecNumber>
    </recommendedName>
    <alternativeName>
        <fullName evidence="10">1,4-alpha-D-glucan:1,4-alpha-D-glucan 6-glucosyl-transferase</fullName>
    </alternativeName>
    <alternativeName>
        <fullName evidence="10">Alpha-(1-&gt;4)-glucan branching enzyme</fullName>
    </alternativeName>
    <alternativeName>
        <fullName evidence="10">Glycogen branching enzyme</fullName>
        <shortName evidence="10">BE</shortName>
    </alternativeName>
</protein>
<dbReference type="PANTHER" id="PTHR43651:SF3">
    <property type="entry name" value="1,4-ALPHA-GLUCAN-BRANCHING ENZYME"/>
    <property type="match status" value="1"/>
</dbReference>
<evidence type="ECO:0000256" key="9">
    <source>
        <dbReference type="ARBA" id="ARBA00023277"/>
    </source>
</evidence>
<evidence type="ECO:0000256" key="5">
    <source>
        <dbReference type="ARBA" id="ARBA00022600"/>
    </source>
</evidence>
<keyword evidence="14" id="KW-1185">Reference proteome</keyword>
<dbReference type="FunFam" id="2.60.40.1180:FF:000002">
    <property type="entry name" value="1,4-alpha-glucan branching enzyme GlgB"/>
    <property type="match status" value="1"/>
</dbReference>
<comment type="subunit">
    <text evidence="10">Monomer.</text>
</comment>
<dbReference type="PANTHER" id="PTHR43651">
    <property type="entry name" value="1,4-ALPHA-GLUCAN-BRANCHING ENZYME"/>
    <property type="match status" value="1"/>
</dbReference>